<dbReference type="AlphaFoldDB" id="A0A166U4S9"/>
<feature type="non-terminal residue" evidence="10">
    <location>
        <position position="941"/>
    </location>
</feature>
<dbReference type="Pfam" id="PF08689">
    <property type="entry name" value="Med5"/>
    <property type="match status" value="1"/>
</dbReference>
<comment type="similarity">
    <text evidence="2 9">Belongs to the Mediator complex subunit 5 family.</text>
</comment>
<evidence type="ECO:0000256" key="7">
    <source>
        <dbReference type="ARBA" id="ARBA00023242"/>
    </source>
</evidence>
<dbReference type="PANTHER" id="PTHR35784:SF1">
    <property type="entry name" value="MEDIATOR OF RNA POLYMERASE II TRANSCRIPTION SUBUNIT 5"/>
    <property type="match status" value="1"/>
</dbReference>
<evidence type="ECO:0000256" key="6">
    <source>
        <dbReference type="ARBA" id="ARBA00023163"/>
    </source>
</evidence>
<accession>A0A166U4S9</accession>
<evidence type="ECO:0000256" key="3">
    <source>
        <dbReference type="ARBA" id="ARBA00020628"/>
    </source>
</evidence>
<evidence type="ECO:0000256" key="1">
    <source>
        <dbReference type="ARBA" id="ARBA00004123"/>
    </source>
</evidence>
<sequence length="941" mass="101928">MSLLTLTRSSFQNGIPPPQWLGLCKLCVSKEDPSISNEDFANILSNSVISLFRSYPGHVGLQGYLEYAIREGTLNIAVYTAVFLQAARSPELQEAATLELLCRITLSAHYSSGLASPIGSVVSYAESPIVVLGMIHDALSLLRAAYSLPASHSRQLISSAGELVILLLACVTDTSQISTAQAMVNYSDATDVLQTLRLSSDVRQVLEHFVMSLTLIIGDDAKVAREAQLLQSMLAMTKSDIPGSNTGTDSITISLLLHSLLSARAGSFGAGNEVEAVACLLAFLRWTSWTPAIFYSQVLHAAFTSISQCGPTGSDAGAFFLWRAFLVGRLPKLLVAFENVLEKEGGSKADWVTAMQTALISVIGHSDLVAQCDHVVSQVGSRPGSENLPEDPETPKSFIREFLQHLVTAGLIDHAFAITVDPMISNEQTPRVRLEAQEAGIDLQTYIDSKITTENAEDSSHLVERICRDPGCHAAFAEVVKKRFLSLSSSSDIETPSHLSKLLYSNEFALDIVSLHVRISEIAAHALRYLSEYDCETVGDPQTAVSHLGDVLLFVQSVLARYQLTPDSCKTKEHGNPSGLLWSPAIIYTAEEFTGENATAFSAWFKALFDPSSEGIEDTILRSTKPWTLLLIAPTLFSHAIAARAAGKIDADVLNNGVSYFTGPLLNWTLVGVIKALLGEIQQRGASAGTHLDVLQALLLTATCPQPVLKLCSAGVLRLLFTRRAQGVTEPTRINTTAIRRLALKSIGQNPDSLEMYPPGAWAEQPRQIIRDALQSGRAGKAPAVDIDRCLANLKPLAFIHLLWAELAEASRLGSMEVSKQLGTFILTMPPSRNSPRLLPLFLHVVLPSLVANIDRQLPSELKSLNLELLVGVVSSSLTATFHLEVALHTLRGDEHALLPTSMHMARRLANDLRGRKEIQTQGMLAKGLAGNQTFVSNFPV</sequence>
<comment type="subcellular location">
    <subcellularLocation>
        <location evidence="1 9">Nucleus</location>
    </subcellularLocation>
</comment>
<dbReference type="Proteomes" id="UP000076532">
    <property type="component" value="Unassembled WGS sequence"/>
</dbReference>
<dbReference type="OrthoDB" id="5549158at2759"/>
<keyword evidence="6 9" id="KW-0804">Transcription</keyword>
<dbReference type="STRING" id="436010.A0A166U4S9"/>
<evidence type="ECO:0000256" key="5">
    <source>
        <dbReference type="ARBA" id="ARBA00023159"/>
    </source>
</evidence>
<dbReference type="GO" id="GO:0006357">
    <property type="term" value="P:regulation of transcription by RNA polymerase II"/>
    <property type="evidence" value="ECO:0007669"/>
    <property type="project" value="InterPro"/>
</dbReference>
<dbReference type="EMBL" id="KV417490">
    <property type="protein sequence ID" value="KZP31313.1"/>
    <property type="molecule type" value="Genomic_DNA"/>
</dbReference>
<evidence type="ECO:0000313" key="10">
    <source>
        <dbReference type="EMBL" id="KZP31313.1"/>
    </source>
</evidence>
<keyword evidence="4 9" id="KW-0805">Transcription regulation</keyword>
<evidence type="ECO:0000313" key="11">
    <source>
        <dbReference type="Proteomes" id="UP000076532"/>
    </source>
</evidence>
<proteinExistence type="inferred from homology"/>
<dbReference type="GO" id="GO:0003712">
    <property type="term" value="F:transcription coregulator activity"/>
    <property type="evidence" value="ECO:0007669"/>
    <property type="project" value="InterPro"/>
</dbReference>
<organism evidence="10 11">
    <name type="scientific">Athelia psychrophila</name>
    <dbReference type="NCBI Taxonomy" id="1759441"/>
    <lineage>
        <taxon>Eukaryota</taxon>
        <taxon>Fungi</taxon>
        <taxon>Dikarya</taxon>
        <taxon>Basidiomycota</taxon>
        <taxon>Agaricomycotina</taxon>
        <taxon>Agaricomycetes</taxon>
        <taxon>Agaricomycetidae</taxon>
        <taxon>Atheliales</taxon>
        <taxon>Atheliaceae</taxon>
        <taxon>Athelia</taxon>
    </lineage>
</organism>
<name>A0A166U4S9_9AGAM</name>
<gene>
    <name evidence="9" type="primary">MED5</name>
    <name evidence="10" type="ORF">FIBSPDRAFT_814204</name>
</gene>
<reference evidence="10 11" key="1">
    <citation type="journal article" date="2016" name="Mol. Biol. Evol.">
        <title>Comparative Genomics of Early-Diverging Mushroom-Forming Fungi Provides Insights into the Origins of Lignocellulose Decay Capabilities.</title>
        <authorList>
            <person name="Nagy L.G."/>
            <person name="Riley R."/>
            <person name="Tritt A."/>
            <person name="Adam C."/>
            <person name="Daum C."/>
            <person name="Floudas D."/>
            <person name="Sun H."/>
            <person name="Yadav J.S."/>
            <person name="Pangilinan J."/>
            <person name="Larsson K.H."/>
            <person name="Matsuura K."/>
            <person name="Barry K."/>
            <person name="Labutti K."/>
            <person name="Kuo R."/>
            <person name="Ohm R.A."/>
            <person name="Bhattacharya S.S."/>
            <person name="Shirouzu T."/>
            <person name="Yoshinaga Y."/>
            <person name="Martin F.M."/>
            <person name="Grigoriev I.V."/>
            <person name="Hibbett D.S."/>
        </authorList>
    </citation>
    <scope>NUCLEOTIDE SEQUENCE [LARGE SCALE GENOMIC DNA]</scope>
    <source>
        <strain evidence="10 11">CBS 109695</strain>
    </source>
</reference>
<keyword evidence="7 9" id="KW-0539">Nucleus</keyword>
<comment type="subunit">
    <text evidence="9">Component of the Mediator complex.</text>
</comment>
<keyword evidence="11" id="KW-1185">Reference proteome</keyword>
<dbReference type="GO" id="GO:0016592">
    <property type="term" value="C:mediator complex"/>
    <property type="evidence" value="ECO:0007669"/>
    <property type="project" value="InterPro"/>
</dbReference>
<evidence type="ECO:0000256" key="9">
    <source>
        <dbReference type="RuleBase" id="RU364142"/>
    </source>
</evidence>
<comment type="function">
    <text evidence="9">Component of the Mediator complex, a coactivator involved in the regulated transcription of nearly all RNA polymerase II-dependent genes. Mediator functions as a bridge to convey information from gene-specific regulatory proteins to the basal RNA polymerase II transcription machinery. Mediator is recruited to promoters by direct interactions with regulatory proteins and serves as a scaffold for the assembly of a functional preinitiation complex with RNA polymerase II and the general transcription factors.</text>
</comment>
<evidence type="ECO:0000256" key="2">
    <source>
        <dbReference type="ARBA" id="ARBA00008782"/>
    </source>
</evidence>
<keyword evidence="5 9" id="KW-0010">Activator</keyword>
<evidence type="ECO:0000256" key="4">
    <source>
        <dbReference type="ARBA" id="ARBA00023015"/>
    </source>
</evidence>
<evidence type="ECO:0000256" key="8">
    <source>
        <dbReference type="ARBA" id="ARBA00031256"/>
    </source>
</evidence>
<dbReference type="InterPro" id="IPR014801">
    <property type="entry name" value="Mediator_Med5_fun"/>
</dbReference>
<dbReference type="PANTHER" id="PTHR35784">
    <property type="entry name" value="MEDIATOR OF RNA POLYMERASE II TRANSCRIPTION SUBUNIT 5"/>
    <property type="match status" value="1"/>
</dbReference>
<protein>
    <recommendedName>
        <fullName evidence="3 9">Mediator of RNA polymerase II transcription subunit 5</fullName>
    </recommendedName>
    <alternativeName>
        <fullName evidence="8 9">Mediator complex subunit 5</fullName>
    </alternativeName>
</protein>